<reference evidence="3 4" key="1">
    <citation type="submission" date="2017-11" db="EMBL/GenBank/DDBJ databases">
        <title>Draft genome sequence of Rhizobiales bacterium SY3-13.</title>
        <authorList>
            <person name="Sun C."/>
        </authorList>
    </citation>
    <scope>NUCLEOTIDE SEQUENCE [LARGE SCALE GENOMIC DNA]</scope>
    <source>
        <strain evidence="3 4">SY3-13</strain>
    </source>
</reference>
<protein>
    <recommendedName>
        <fullName evidence="2">UPF0102 protein CVT23_16980</fullName>
    </recommendedName>
</protein>
<dbReference type="SUPFAM" id="SSF52980">
    <property type="entry name" value="Restriction endonuclease-like"/>
    <property type="match status" value="1"/>
</dbReference>
<dbReference type="NCBIfam" id="NF009151">
    <property type="entry name" value="PRK12497.1-5"/>
    <property type="match status" value="1"/>
</dbReference>
<dbReference type="InterPro" id="IPR011335">
    <property type="entry name" value="Restrct_endonuc-II-like"/>
</dbReference>
<evidence type="ECO:0000256" key="1">
    <source>
        <dbReference type="ARBA" id="ARBA00006738"/>
    </source>
</evidence>
<gene>
    <name evidence="3" type="ORF">CVT23_16980</name>
</gene>
<dbReference type="InterPro" id="IPR011856">
    <property type="entry name" value="tRNA_endonuc-like_dom_sf"/>
</dbReference>
<dbReference type="Proteomes" id="UP000229498">
    <property type="component" value="Unassembled WGS sequence"/>
</dbReference>
<evidence type="ECO:0000313" key="3">
    <source>
        <dbReference type="EMBL" id="PJK28400.1"/>
    </source>
</evidence>
<comment type="similarity">
    <text evidence="1 2">Belongs to the UPF0102 family.</text>
</comment>
<evidence type="ECO:0000256" key="2">
    <source>
        <dbReference type="HAMAP-Rule" id="MF_00048"/>
    </source>
</evidence>
<name>A0A2M9FY66_9PROT</name>
<dbReference type="AlphaFoldDB" id="A0A2M9FY66"/>
<dbReference type="Pfam" id="PF02021">
    <property type="entry name" value="UPF0102"/>
    <property type="match status" value="1"/>
</dbReference>
<dbReference type="OrthoDB" id="9812968at2"/>
<dbReference type="HAMAP" id="MF_00048">
    <property type="entry name" value="UPF0102"/>
    <property type="match status" value="1"/>
</dbReference>
<dbReference type="GO" id="GO:0003676">
    <property type="term" value="F:nucleic acid binding"/>
    <property type="evidence" value="ECO:0007669"/>
    <property type="project" value="InterPro"/>
</dbReference>
<organism evidence="3 4">
    <name type="scientific">Minwuia thermotolerans</name>
    <dbReference type="NCBI Taxonomy" id="2056226"/>
    <lineage>
        <taxon>Bacteria</taxon>
        <taxon>Pseudomonadati</taxon>
        <taxon>Pseudomonadota</taxon>
        <taxon>Alphaproteobacteria</taxon>
        <taxon>Minwuiales</taxon>
        <taxon>Minwuiaceae</taxon>
        <taxon>Minwuia</taxon>
    </lineage>
</organism>
<dbReference type="PANTHER" id="PTHR34039">
    <property type="entry name" value="UPF0102 PROTEIN YRAN"/>
    <property type="match status" value="1"/>
</dbReference>
<dbReference type="Gene3D" id="3.40.1350.10">
    <property type="match status" value="1"/>
</dbReference>
<evidence type="ECO:0000313" key="4">
    <source>
        <dbReference type="Proteomes" id="UP000229498"/>
    </source>
</evidence>
<dbReference type="EMBL" id="PHIG01000044">
    <property type="protein sequence ID" value="PJK28400.1"/>
    <property type="molecule type" value="Genomic_DNA"/>
</dbReference>
<keyword evidence="4" id="KW-1185">Reference proteome</keyword>
<sequence length="126" mass="14517">MAMVARSRADRRAAERAGHRAEWLAGLWLRLKGFRVLARNVRTPHGEIDLIARRGKIVTFVEVKRRDDEDDARRAVTVRQRDRIAHGARYLADSGRFGPGAESFRFDVVIVRRGRLPLHIPDAWRP</sequence>
<dbReference type="InterPro" id="IPR003509">
    <property type="entry name" value="UPF0102_YraN-like"/>
</dbReference>
<proteinExistence type="inferred from homology"/>
<dbReference type="PANTHER" id="PTHR34039:SF1">
    <property type="entry name" value="UPF0102 PROTEIN YRAN"/>
    <property type="match status" value="1"/>
</dbReference>
<comment type="caution">
    <text evidence="3">The sequence shown here is derived from an EMBL/GenBank/DDBJ whole genome shotgun (WGS) entry which is preliminary data.</text>
</comment>
<accession>A0A2M9FY66</accession>